<gene>
    <name evidence="4" type="ORF">ACFQO7_28070</name>
</gene>
<organism evidence="4 5">
    <name type="scientific">Catellatospora aurea</name>
    <dbReference type="NCBI Taxonomy" id="1337874"/>
    <lineage>
        <taxon>Bacteria</taxon>
        <taxon>Bacillati</taxon>
        <taxon>Actinomycetota</taxon>
        <taxon>Actinomycetes</taxon>
        <taxon>Micromonosporales</taxon>
        <taxon>Micromonosporaceae</taxon>
        <taxon>Catellatospora</taxon>
    </lineage>
</organism>
<proteinExistence type="predicted"/>
<dbReference type="Proteomes" id="UP001596392">
    <property type="component" value="Unassembled WGS sequence"/>
</dbReference>
<keyword evidence="5" id="KW-1185">Reference proteome</keyword>
<keyword evidence="3" id="KW-0732">Signal</keyword>
<feature type="region of interest" description="Disordered" evidence="2">
    <location>
        <begin position="21"/>
        <end position="52"/>
    </location>
</feature>
<reference evidence="5" key="1">
    <citation type="journal article" date="2019" name="Int. J. Syst. Evol. Microbiol.">
        <title>The Global Catalogue of Microorganisms (GCM) 10K type strain sequencing project: providing services to taxonomists for standard genome sequencing and annotation.</title>
        <authorList>
            <consortium name="The Broad Institute Genomics Platform"/>
            <consortium name="The Broad Institute Genome Sequencing Center for Infectious Disease"/>
            <person name="Wu L."/>
            <person name="Ma J."/>
        </authorList>
    </citation>
    <scope>NUCLEOTIDE SEQUENCE [LARGE SCALE GENOMIC DNA]</scope>
    <source>
        <strain evidence="5">CGMCC 1.9106</strain>
    </source>
</reference>
<dbReference type="EMBL" id="JBHTAC010000038">
    <property type="protein sequence ID" value="MFC7246352.1"/>
    <property type="molecule type" value="Genomic_DNA"/>
</dbReference>
<feature type="signal peptide" evidence="3">
    <location>
        <begin position="1"/>
        <end position="19"/>
    </location>
</feature>
<sequence>MRRAIAMTALVVALGVALTGCRGGGNRDALPPAGTDTGSSTVATTPAPAPKTAAPVDAAAAVSQADKDLAELDRLLAELDGQLKKAEESPNDED</sequence>
<comment type="caution">
    <text evidence="4">The sequence shown here is derived from an EMBL/GenBank/DDBJ whole genome shotgun (WGS) entry which is preliminary data.</text>
</comment>
<evidence type="ECO:0008006" key="6">
    <source>
        <dbReference type="Google" id="ProtNLM"/>
    </source>
</evidence>
<evidence type="ECO:0000256" key="3">
    <source>
        <dbReference type="SAM" id="SignalP"/>
    </source>
</evidence>
<protein>
    <recommendedName>
        <fullName evidence="6">Lipoprotein</fullName>
    </recommendedName>
</protein>
<feature type="compositionally biased region" description="Low complexity" evidence="2">
    <location>
        <begin position="39"/>
        <end position="52"/>
    </location>
</feature>
<evidence type="ECO:0000313" key="4">
    <source>
        <dbReference type="EMBL" id="MFC7246352.1"/>
    </source>
</evidence>
<evidence type="ECO:0000313" key="5">
    <source>
        <dbReference type="Proteomes" id="UP001596392"/>
    </source>
</evidence>
<feature type="chain" id="PRO_5045260629" description="Lipoprotein" evidence="3">
    <location>
        <begin position="20"/>
        <end position="94"/>
    </location>
</feature>
<keyword evidence="1" id="KW-0175">Coiled coil</keyword>
<dbReference type="PROSITE" id="PS51257">
    <property type="entry name" value="PROKAR_LIPOPROTEIN"/>
    <property type="match status" value="1"/>
</dbReference>
<accession>A0ABW2H5S3</accession>
<evidence type="ECO:0000256" key="1">
    <source>
        <dbReference type="SAM" id="Coils"/>
    </source>
</evidence>
<name>A0ABW2H5S3_9ACTN</name>
<feature type="coiled-coil region" evidence="1">
    <location>
        <begin position="62"/>
        <end position="89"/>
    </location>
</feature>
<evidence type="ECO:0000256" key="2">
    <source>
        <dbReference type="SAM" id="MobiDB-lite"/>
    </source>
</evidence>
<dbReference type="RefSeq" id="WP_376809186.1">
    <property type="nucleotide sequence ID" value="NZ_JBHTAC010000038.1"/>
</dbReference>